<name>W2TY50_NECAM</name>
<evidence type="ECO:0000313" key="3">
    <source>
        <dbReference type="Proteomes" id="UP000053676"/>
    </source>
</evidence>
<dbReference type="KEGG" id="nai:NECAME_05913"/>
<dbReference type="AlphaFoldDB" id="W2TY50"/>
<feature type="compositionally biased region" description="Low complexity" evidence="1">
    <location>
        <begin position="24"/>
        <end position="36"/>
    </location>
</feature>
<keyword evidence="3" id="KW-1185">Reference proteome</keyword>
<proteinExistence type="predicted"/>
<evidence type="ECO:0000313" key="2">
    <source>
        <dbReference type="EMBL" id="ETN86609.1"/>
    </source>
</evidence>
<reference evidence="3" key="1">
    <citation type="journal article" date="2014" name="Nat. Genet.">
        <title>Genome of the human hookworm Necator americanus.</title>
        <authorList>
            <person name="Tang Y.T."/>
            <person name="Gao X."/>
            <person name="Rosa B.A."/>
            <person name="Abubucker S."/>
            <person name="Hallsworth-Pepin K."/>
            <person name="Martin J."/>
            <person name="Tyagi R."/>
            <person name="Heizer E."/>
            <person name="Zhang X."/>
            <person name="Bhonagiri-Palsikar V."/>
            <person name="Minx P."/>
            <person name="Warren W.C."/>
            <person name="Wang Q."/>
            <person name="Zhan B."/>
            <person name="Hotez P.J."/>
            <person name="Sternberg P.W."/>
            <person name="Dougall A."/>
            <person name="Gaze S.T."/>
            <person name="Mulvenna J."/>
            <person name="Sotillo J."/>
            <person name="Ranganathan S."/>
            <person name="Rabelo E.M."/>
            <person name="Wilson R.K."/>
            <person name="Felgner P.L."/>
            <person name="Bethony J."/>
            <person name="Hawdon J.M."/>
            <person name="Gasser R.B."/>
            <person name="Loukas A."/>
            <person name="Mitreva M."/>
        </authorList>
    </citation>
    <scope>NUCLEOTIDE SEQUENCE [LARGE SCALE GENOMIC DNA]</scope>
</reference>
<protein>
    <submittedName>
        <fullName evidence="2">Uncharacterized protein</fullName>
    </submittedName>
</protein>
<organism evidence="2 3">
    <name type="scientific">Necator americanus</name>
    <name type="common">Human hookworm</name>
    <dbReference type="NCBI Taxonomy" id="51031"/>
    <lineage>
        <taxon>Eukaryota</taxon>
        <taxon>Metazoa</taxon>
        <taxon>Ecdysozoa</taxon>
        <taxon>Nematoda</taxon>
        <taxon>Chromadorea</taxon>
        <taxon>Rhabditida</taxon>
        <taxon>Rhabditina</taxon>
        <taxon>Rhabditomorpha</taxon>
        <taxon>Strongyloidea</taxon>
        <taxon>Ancylostomatidae</taxon>
        <taxon>Bunostominae</taxon>
        <taxon>Necator</taxon>
    </lineage>
</organism>
<sequence>MHQSLKLPFGSAGRADSLKSEAMESCLSGEEGSELSMDVADPCDSLSSPHAASASKVPALLGSLPRTPALFGRREDDEDDADESSPRALEQETVMEEEHKQVSSFFYSNEISFFFGDCCFFMY</sequence>
<feature type="region of interest" description="Disordered" evidence="1">
    <location>
        <begin position="1"/>
        <end position="95"/>
    </location>
</feature>
<evidence type="ECO:0000256" key="1">
    <source>
        <dbReference type="SAM" id="MobiDB-lite"/>
    </source>
</evidence>
<dbReference type="EMBL" id="KI657524">
    <property type="protein sequence ID" value="ETN86609.1"/>
    <property type="molecule type" value="Genomic_DNA"/>
</dbReference>
<dbReference type="Proteomes" id="UP000053676">
    <property type="component" value="Unassembled WGS sequence"/>
</dbReference>
<gene>
    <name evidence="2" type="ORF">NECAME_05913</name>
</gene>
<accession>W2TY50</accession>
<dbReference type="STRING" id="51031.W2TY50"/>